<keyword evidence="5" id="KW-1185">Reference proteome</keyword>
<accession>A0A4Y9SSR1</accession>
<name>A0A4Y9SSR1_9BURK</name>
<dbReference type="SUPFAM" id="SSF56349">
    <property type="entry name" value="DNA breaking-rejoining enzymes"/>
    <property type="match status" value="1"/>
</dbReference>
<dbReference type="InterPro" id="IPR024456">
    <property type="entry name" value="Integrase_catalytic_putative"/>
</dbReference>
<dbReference type="Pfam" id="PF12834">
    <property type="entry name" value="Phage_int_SAM_2"/>
    <property type="match status" value="1"/>
</dbReference>
<feature type="domain" description="Putative integrase N-terminal" evidence="2">
    <location>
        <begin position="1"/>
        <end position="91"/>
    </location>
</feature>
<dbReference type="InterPro" id="IPR013762">
    <property type="entry name" value="Integrase-like_cat_sf"/>
</dbReference>
<evidence type="ECO:0000259" key="3">
    <source>
        <dbReference type="Pfam" id="PF12835"/>
    </source>
</evidence>
<evidence type="ECO:0000259" key="2">
    <source>
        <dbReference type="Pfam" id="PF12834"/>
    </source>
</evidence>
<sequence length="288" mass="32947">MRDLNYQLKQLCDRNRDGSYATQSDRARILSHIANQLHDLGYRHMNADSLRPKHVEALIGQWKSDAVSAGTMKNRMSAMRWWAQKIGKDNIIARDNAAYCIDKRTFITNISKAKTLDDAHLAKITDAYTAMSLRLQSVFGLRREESIKIVPAWADGGDRLKLKDSWTKGGKYREIAVRTPEQREVLNEARRLAAGGSLIPPNMRYRDQLQRFRAQCDKAGIHGVHGLRHKYAQERYLRLTGWHSPARGGLRSSQLSPEQRQRDLSARLLLSEEMGHGREQITAVYLGR</sequence>
<dbReference type="OrthoDB" id="5394387at2"/>
<proteinExistence type="predicted"/>
<protein>
    <submittedName>
        <fullName evidence="4">Integrase</fullName>
    </submittedName>
</protein>
<dbReference type="AlphaFoldDB" id="A0A4Y9SSR1"/>
<dbReference type="InterPro" id="IPR024457">
    <property type="entry name" value="Putative_integrase_N"/>
</dbReference>
<dbReference type="GO" id="GO:0003677">
    <property type="term" value="F:DNA binding"/>
    <property type="evidence" value="ECO:0007669"/>
    <property type="project" value="InterPro"/>
</dbReference>
<dbReference type="GO" id="GO:0015074">
    <property type="term" value="P:DNA integration"/>
    <property type="evidence" value="ECO:0007669"/>
    <property type="project" value="InterPro"/>
</dbReference>
<organism evidence="4 5">
    <name type="scientific">Duganella callida</name>
    <dbReference type="NCBI Taxonomy" id="2561932"/>
    <lineage>
        <taxon>Bacteria</taxon>
        <taxon>Pseudomonadati</taxon>
        <taxon>Pseudomonadota</taxon>
        <taxon>Betaproteobacteria</taxon>
        <taxon>Burkholderiales</taxon>
        <taxon>Oxalobacteraceae</taxon>
        <taxon>Telluria group</taxon>
        <taxon>Duganella</taxon>
    </lineage>
</organism>
<dbReference type="Proteomes" id="UP000297729">
    <property type="component" value="Unassembled WGS sequence"/>
</dbReference>
<dbReference type="EMBL" id="SPVG01000051">
    <property type="protein sequence ID" value="TFW28537.1"/>
    <property type="molecule type" value="Genomic_DNA"/>
</dbReference>
<feature type="domain" description="Integrase catalytic" evidence="3">
    <location>
        <begin position="121"/>
        <end position="234"/>
    </location>
</feature>
<dbReference type="Pfam" id="PF12835">
    <property type="entry name" value="Integrase_1"/>
    <property type="match status" value="1"/>
</dbReference>
<gene>
    <name evidence="4" type="ORF">E4L98_05500</name>
</gene>
<evidence type="ECO:0000256" key="1">
    <source>
        <dbReference type="ARBA" id="ARBA00023172"/>
    </source>
</evidence>
<keyword evidence="1" id="KW-0233">DNA recombination</keyword>
<evidence type="ECO:0000313" key="4">
    <source>
        <dbReference type="EMBL" id="TFW28537.1"/>
    </source>
</evidence>
<dbReference type="RefSeq" id="WP_135200566.1">
    <property type="nucleotide sequence ID" value="NZ_SPVG01000051.1"/>
</dbReference>
<dbReference type="Gene3D" id="1.10.443.10">
    <property type="entry name" value="Intergrase catalytic core"/>
    <property type="match status" value="1"/>
</dbReference>
<evidence type="ECO:0000313" key="5">
    <source>
        <dbReference type="Proteomes" id="UP000297729"/>
    </source>
</evidence>
<dbReference type="InterPro" id="IPR011010">
    <property type="entry name" value="DNA_brk_join_enz"/>
</dbReference>
<comment type="caution">
    <text evidence="4">The sequence shown here is derived from an EMBL/GenBank/DDBJ whole genome shotgun (WGS) entry which is preliminary data.</text>
</comment>
<dbReference type="GO" id="GO:0006310">
    <property type="term" value="P:DNA recombination"/>
    <property type="evidence" value="ECO:0007669"/>
    <property type="project" value="UniProtKB-KW"/>
</dbReference>
<reference evidence="4 5" key="1">
    <citation type="submission" date="2019-03" db="EMBL/GenBank/DDBJ databases">
        <title>Draft Genome Sequence of Duganella callidus sp. nov., a Novel Duganella Species Isolated from Cultivated Soil.</title>
        <authorList>
            <person name="Raths R."/>
            <person name="Peta V."/>
            <person name="Bucking H."/>
        </authorList>
    </citation>
    <scope>NUCLEOTIDE SEQUENCE [LARGE SCALE GENOMIC DNA]</scope>
    <source>
        <strain evidence="4 5">DN04</strain>
    </source>
</reference>